<dbReference type="EMBL" id="CAESAP020000183">
    <property type="protein sequence ID" value="CAB5500874.1"/>
    <property type="molecule type" value="Genomic_DNA"/>
</dbReference>
<comment type="caution">
    <text evidence="1">The sequence shown here is derived from an EMBL/GenBank/DDBJ whole genome shotgun (WGS) entry which is preliminary data.</text>
</comment>
<sequence>MQKSLEVEIKGNIVEFEGSKNFYPYSAEDIFKEKTLLIPQDNEKQIQEITHDWFAFEKFYGTREEKKLIDLIHTIIDDINNDYENVYLIRNERHFALYDFAQGRRFEPDFVLLSQNKKSQCRYQFFIAPKGKHLQQIDKWKEDFLLEIERNHQALIGVNSATTYSNDEYKIIGLEFYNHDNENHFKSSLTTQLGANNVI</sequence>
<evidence type="ECO:0000313" key="2">
    <source>
        <dbReference type="Proteomes" id="UP000635628"/>
    </source>
</evidence>
<dbReference type="Proteomes" id="UP000635628">
    <property type="component" value="Unassembled WGS sequence"/>
</dbReference>
<organism evidence="1 2">
    <name type="scientific">Bathymodiolus azoricus thioautotrophic gill symbiont</name>
    <dbReference type="NCBI Taxonomy" id="235205"/>
    <lineage>
        <taxon>Bacteria</taxon>
        <taxon>Pseudomonadati</taxon>
        <taxon>Pseudomonadota</taxon>
        <taxon>Gammaproteobacteria</taxon>
        <taxon>sulfur-oxidizing symbionts</taxon>
    </lineage>
</organism>
<proteinExistence type="predicted"/>
<gene>
    <name evidence="1" type="ORF">AZO1586R_1171</name>
</gene>
<protein>
    <submittedName>
        <fullName evidence="1">Uncharacterized protein</fullName>
    </submittedName>
</protein>
<accession>A0ACA8ZQ91</accession>
<name>A0ACA8ZQ91_9GAMM</name>
<keyword evidence="2" id="KW-1185">Reference proteome</keyword>
<reference evidence="1" key="1">
    <citation type="submission" date="2020-05" db="EMBL/GenBank/DDBJ databases">
        <authorList>
            <person name="Petersen J."/>
            <person name="Sayavedra L."/>
        </authorList>
    </citation>
    <scope>NUCLEOTIDE SEQUENCE</scope>
    <source>
        <strain evidence="1">B azoricus SOX Menez Gwen</strain>
    </source>
</reference>
<evidence type="ECO:0000313" key="1">
    <source>
        <dbReference type="EMBL" id="CAB5500874.1"/>
    </source>
</evidence>